<dbReference type="EMBL" id="BART01024666">
    <property type="protein sequence ID" value="GAG91692.1"/>
    <property type="molecule type" value="Genomic_DNA"/>
</dbReference>
<proteinExistence type="predicted"/>
<feature type="transmembrane region" description="Helical" evidence="1">
    <location>
        <begin position="6"/>
        <end position="28"/>
    </location>
</feature>
<accession>X1CF17</accession>
<evidence type="ECO:0000313" key="2">
    <source>
        <dbReference type="EMBL" id="GAG91692.1"/>
    </source>
</evidence>
<name>X1CF17_9ZZZZ</name>
<keyword evidence="1" id="KW-0472">Membrane</keyword>
<gene>
    <name evidence="2" type="ORF">S01H4_44476</name>
</gene>
<sequence>MVLKVAVLSMFISCVAFAIALRIVLVVNKAMSETRLIMNRIDKEADRMISETRMRSKQGKEGE</sequence>
<comment type="caution">
    <text evidence="2">The sequence shown here is derived from an EMBL/GenBank/DDBJ whole genome shotgun (WGS) entry which is preliminary data.</text>
</comment>
<evidence type="ECO:0000256" key="1">
    <source>
        <dbReference type="SAM" id="Phobius"/>
    </source>
</evidence>
<dbReference type="AlphaFoldDB" id="X1CF17"/>
<protein>
    <submittedName>
        <fullName evidence="2">Uncharacterized protein</fullName>
    </submittedName>
</protein>
<keyword evidence="1" id="KW-1133">Transmembrane helix</keyword>
<keyword evidence="1" id="KW-0812">Transmembrane</keyword>
<organism evidence="2">
    <name type="scientific">marine sediment metagenome</name>
    <dbReference type="NCBI Taxonomy" id="412755"/>
    <lineage>
        <taxon>unclassified sequences</taxon>
        <taxon>metagenomes</taxon>
        <taxon>ecological metagenomes</taxon>
    </lineage>
</organism>
<reference evidence="2" key="1">
    <citation type="journal article" date="2014" name="Front. Microbiol.">
        <title>High frequency of phylogenetically diverse reductive dehalogenase-homologous genes in deep subseafloor sedimentary metagenomes.</title>
        <authorList>
            <person name="Kawai M."/>
            <person name="Futagami T."/>
            <person name="Toyoda A."/>
            <person name="Takaki Y."/>
            <person name="Nishi S."/>
            <person name="Hori S."/>
            <person name="Arai W."/>
            <person name="Tsubouchi T."/>
            <person name="Morono Y."/>
            <person name="Uchiyama I."/>
            <person name="Ito T."/>
            <person name="Fujiyama A."/>
            <person name="Inagaki F."/>
            <person name="Takami H."/>
        </authorList>
    </citation>
    <scope>NUCLEOTIDE SEQUENCE</scope>
    <source>
        <strain evidence="2">Expedition CK06-06</strain>
    </source>
</reference>